<dbReference type="Gene3D" id="1.20.1280.50">
    <property type="match status" value="1"/>
</dbReference>
<accession>A0A166L5Z0</accession>
<name>A0A166L5Z0_9AGAM</name>
<feature type="non-terminal residue" evidence="1">
    <location>
        <position position="145"/>
    </location>
</feature>
<dbReference type="AlphaFoldDB" id="A0A166L5Z0"/>
<evidence type="ECO:0000313" key="2">
    <source>
        <dbReference type="Proteomes" id="UP000076532"/>
    </source>
</evidence>
<dbReference type="EMBL" id="KV417538">
    <property type="protein sequence ID" value="KZP22610.1"/>
    <property type="molecule type" value="Genomic_DNA"/>
</dbReference>
<gene>
    <name evidence="1" type="ORF">FIBSPDRAFT_738857</name>
</gene>
<organism evidence="1 2">
    <name type="scientific">Athelia psychrophila</name>
    <dbReference type="NCBI Taxonomy" id="1759441"/>
    <lineage>
        <taxon>Eukaryota</taxon>
        <taxon>Fungi</taxon>
        <taxon>Dikarya</taxon>
        <taxon>Basidiomycota</taxon>
        <taxon>Agaricomycotina</taxon>
        <taxon>Agaricomycetes</taxon>
        <taxon>Agaricomycetidae</taxon>
        <taxon>Atheliales</taxon>
        <taxon>Atheliaceae</taxon>
        <taxon>Athelia</taxon>
    </lineage>
</organism>
<protein>
    <submittedName>
        <fullName evidence="1">Uncharacterized protein</fullName>
    </submittedName>
</protein>
<evidence type="ECO:0000313" key="1">
    <source>
        <dbReference type="EMBL" id="KZP22610.1"/>
    </source>
</evidence>
<reference evidence="1 2" key="1">
    <citation type="journal article" date="2016" name="Mol. Biol. Evol.">
        <title>Comparative Genomics of Early-Diverging Mushroom-Forming Fungi Provides Insights into the Origins of Lignocellulose Decay Capabilities.</title>
        <authorList>
            <person name="Nagy L.G."/>
            <person name="Riley R."/>
            <person name="Tritt A."/>
            <person name="Adam C."/>
            <person name="Daum C."/>
            <person name="Floudas D."/>
            <person name="Sun H."/>
            <person name="Yadav J.S."/>
            <person name="Pangilinan J."/>
            <person name="Larsson K.H."/>
            <person name="Matsuura K."/>
            <person name="Barry K."/>
            <person name="Labutti K."/>
            <person name="Kuo R."/>
            <person name="Ohm R.A."/>
            <person name="Bhattacharya S.S."/>
            <person name="Shirouzu T."/>
            <person name="Yoshinaga Y."/>
            <person name="Martin F.M."/>
            <person name="Grigoriev I.V."/>
            <person name="Hibbett D.S."/>
        </authorList>
    </citation>
    <scope>NUCLEOTIDE SEQUENCE [LARGE SCALE GENOMIC DNA]</scope>
    <source>
        <strain evidence="1 2">CBS 109695</strain>
    </source>
</reference>
<sequence length="145" mass="16251">MIGTNKVPSEAEASVIRLFLQHRKSYFESLPTTDTETCAVRALLSPARRLAPELVAHIFELCLPEDRLGVYRMAEAPLLVSQICRGWRHVALSTPNLWTRLSVAPRLPHEAPLAPVLWVTQIVKATTSSLLWLSRARTLPLYVSV</sequence>
<keyword evidence="2" id="KW-1185">Reference proteome</keyword>
<proteinExistence type="predicted"/>
<dbReference type="OrthoDB" id="3365698at2759"/>
<dbReference type="Proteomes" id="UP000076532">
    <property type="component" value="Unassembled WGS sequence"/>
</dbReference>